<evidence type="ECO:0000313" key="2">
    <source>
        <dbReference type="EMBL" id="WMV09064.1"/>
    </source>
</evidence>
<evidence type="ECO:0000256" key="1">
    <source>
        <dbReference type="SAM" id="MobiDB-lite"/>
    </source>
</evidence>
<organism evidence="2 3">
    <name type="scientific">Solanum verrucosum</name>
    <dbReference type="NCBI Taxonomy" id="315347"/>
    <lineage>
        <taxon>Eukaryota</taxon>
        <taxon>Viridiplantae</taxon>
        <taxon>Streptophyta</taxon>
        <taxon>Embryophyta</taxon>
        <taxon>Tracheophyta</taxon>
        <taxon>Spermatophyta</taxon>
        <taxon>Magnoliopsida</taxon>
        <taxon>eudicotyledons</taxon>
        <taxon>Gunneridae</taxon>
        <taxon>Pentapetalae</taxon>
        <taxon>asterids</taxon>
        <taxon>lamiids</taxon>
        <taxon>Solanales</taxon>
        <taxon>Solanaceae</taxon>
        <taxon>Solanoideae</taxon>
        <taxon>Solaneae</taxon>
        <taxon>Solanum</taxon>
    </lineage>
</organism>
<evidence type="ECO:0000313" key="3">
    <source>
        <dbReference type="Proteomes" id="UP001234989"/>
    </source>
</evidence>
<dbReference type="Proteomes" id="UP001234989">
    <property type="component" value="Chromosome 1"/>
</dbReference>
<proteinExistence type="predicted"/>
<protein>
    <submittedName>
        <fullName evidence="2">Uncharacterized protein</fullName>
    </submittedName>
</protein>
<reference evidence="2" key="1">
    <citation type="submission" date="2023-08" db="EMBL/GenBank/DDBJ databases">
        <title>A de novo genome assembly of Solanum verrucosum Schlechtendal, a Mexican diploid species geographically isolated from the other diploid A-genome species in potato relatives.</title>
        <authorList>
            <person name="Hosaka K."/>
        </authorList>
    </citation>
    <scope>NUCLEOTIDE SEQUENCE</scope>
    <source>
        <tissue evidence="2">Young leaves</tissue>
    </source>
</reference>
<keyword evidence="3" id="KW-1185">Reference proteome</keyword>
<dbReference type="EMBL" id="CP133612">
    <property type="protein sequence ID" value="WMV09064.1"/>
    <property type="molecule type" value="Genomic_DNA"/>
</dbReference>
<sequence>MNHGRERRLVVRPSQGGEDKDLKALLILLVKEWESESEVGCINKSALYANQHNKTPSRSTRANSTMSSSQEMQRMDKMILEKEDMQTKISLPPSIDQVMEHSQTTEKGTVFSFHIFLICKAEFECYSFY</sequence>
<feature type="region of interest" description="Disordered" evidence="1">
    <location>
        <begin position="50"/>
        <end position="72"/>
    </location>
</feature>
<name>A0AAF0PW76_SOLVR</name>
<accession>A0AAF0PW76</accession>
<gene>
    <name evidence="2" type="ORF">MTR67_002449</name>
</gene>
<dbReference type="AlphaFoldDB" id="A0AAF0PW76"/>